<dbReference type="EMBL" id="AQPW01000019">
    <property type="protein sequence ID" value="EON31837.1"/>
    <property type="molecule type" value="Genomic_DNA"/>
</dbReference>
<protein>
    <recommendedName>
        <fullName evidence="3">N-acetyltransferase domain-containing protein</fullName>
    </recommendedName>
</protein>
<organism evidence="1 2">
    <name type="scientific">Gordonia terrae C-6</name>
    <dbReference type="NCBI Taxonomy" id="1316928"/>
    <lineage>
        <taxon>Bacteria</taxon>
        <taxon>Bacillati</taxon>
        <taxon>Actinomycetota</taxon>
        <taxon>Actinomycetes</taxon>
        <taxon>Mycobacteriales</taxon>
        <taxon>Gordoniaceae</taxon>
        <taxon>Gordonia</taxon>
    </lineage>
</organism>
<accession>R7Y748</accession>
<dbReference type="SUPFAM" id="SSF55729">
    <property type="entry name" value="Acyl-CoA N-acyltransferases (Nat)"/>
    <property type="match status" value="1"/>
</dbReference>
<dbReference type="Gene3D" id="3.40.630.30">
    <property type="match status" value="1"/>
</dbReference>
<dbReference type="Proteomes" id="UP000013569">
    <property type="component" value="Unassembled WGS sequence"/>
</dbReference>
<dbReference type="OrthoDB" id="4373681at2"/>
<gene>
    <name evidence="1" type="ORF">GTC6_15436</name>
</gene>
<dbReference type="AlphaFoldDB" id="R7Y748"/>
<dbReference type="PATRIC" id="fig|1316928.3.peg.3114"/>
<comment type="caution">
    <text evidence="1">The sequence shown here is derived from an EMBL/GenBank/DDBJ whole genome shotgun (WGS) entry which is preliminary data.</text>
</comment>
<proteinExistence type="predicted"/>
<evidence type="ECO:0008006" key="3">
    <source>
        <dbReference type="Google" id="ProtNLM"/>
    </source>
</evidence>
<sequence length="213" mass="24069">MCWYEPVTQRLEAAGTTTRQLVESDREAALDLLEDGLREVPVYRWLIGDDAPPEAYRWYGEILFIEYLHGLHGVFDSDGDLIALIAVSATDDEAGRIDDDLKERTKRQVKAIDGFINRFTELQRKSEDAQVAENPIRVIFALVRPDHRRGGTLAGLVDPVIERGRRERLPVTASTSDPQLSELYARKWNALVRAQFTLTGGPTVWVQRVDPPA</sequence>
<dbReference type="InterPro" id="IPR016181">
    <property type="entry name" value="Acyl_CoA_acyltransferase"/>
</dbReference>
<evidence type="ECO:0000313" key="2">
    <source>
        <dbReference type="Proteomes" id="UP000013569"/>
    </source>
</evidence>
<reference evidence="1 2" key="1">
    <citation type="journal article" date="2013" name="Genome Announc.">
        <title>Draft Genome Sequence of a Benzothiophene-Desulfurizing Bacterium, Gordona terrae Strain C-6.</title>
        <authorList>
            <person name="Wang W."/>
            <person name="Ma T."/>
            <person name="Ren Y."/>
            <person name="Li G."/>
        </authorList>
    </citation>
    <scope>NUCLEOTIDE SEQUENCE [LARGE SCALE GENOMIC DNA]</scope>
    <source>
        <strain evidence="1 2">C-6</strain>
    </source>
</reference>
<evidence type="ECO:0000313" key="1">
    <source>
        <dbReference type="EMBL" id="EON31837.1"/>
    </source>
</evidence>
<name>R7Y748_9ACTN</name>